<sequence length="265" mass="29678">MSSVSLLPSSSSDARTVERTRRRVRTAALIDRARGAIDDDRDALLNQVVIENRGVAEAVAAHFRDRGVPLEDLHQTAYEGLLKAVRRFDPDASDDLLTFAVPTIRGEIQRYFRDHGWSVRPPRRVQRLRGEIRVATEDLRNELGREARPQEVVARLGIDRAAYAEAMRADGAQHATSLDQPTAADSMTVLGDLLTADPSAEPNEDRVVVAGLLRTLTERERLIVRLRFVDDLTQTEIGERVGVTQMQVSRLLSGILSRLRDELER</sequence>
<accession>A0ABP7XHN7</accession>
<dbReference type="InterPro" id="IPR007624">
    <property type="entry name" value="RNA_pol_sigma70_r3"/>
</dbReference>
<evidence type="ECO:0000259" key="6">
    <source>
        <dbReference type="Pfam" id="PF04542"/>
    </source>
</evidence>
<dbReference type="PANTHER" id="PTHR30385:SF4">
    <property type="entry name" value="RNA POLYMERASE SIGMA-E FACTOR"/>
    <property type="match status" value="1"/>
</dbReference>
<dbReference type="Pfam" id="PF04539">
    <property type="entry name" value="Sigma70_r3"/>
    <property type="match status" value="1"/>
</dbReference>
<evidence type="ECO:0000256" key="1">
    <source>
        <dbReference type="ARBA" id="ARBA00023015"/>
    </source>
</evidence>
<dbReference type="CDD" id="cd06171">
    <property type="entry name" value="Sigma70_r4"/>
    <property type="match status" value="1"/>
</dbReference>
<evidence type="ECO:0000313" key="8">
    <source>
        <dbReference type="EMBL" id="GAA4114548.1"/>
    </source>
</evidence>
<feature type="domain" description="RNA polymerase sigma-70 region 2" evidence="6">
    <location>
        <begin position="52"/>
        <end position="117"/>
    </location>
</feature>
<organism evidence="8 9">
    <name type="scientific">Nocardioides fonticola</name>
    <dbReference type="NCBI Taxonomy" id="450363"/>
    <lineage>
        <taxon>Bacteria</taxon>
        <taxon>Bacillati</taxon>
        <taxon>Actinomycetota</taxon>
        <taxon>Actinomycetes</taxon>
        <taxon>Propionibacteriales</taxon>
        <taxon>Nocardioidaceae</taxon>
        <taxon>Nocardioides</taxon>
    </lineage>
</organism>
<proteinExistence type="predicted"/>
<dbReference type="PANTHER" id="PTHR30385">
    <property type="entry name" value="SIGMA FACTOR F FLAGELLAR"/>
    <property type="match status" value="1"/>
</dbReference>
<dbReference type="Gene3D" id="1.20.120.1810">
    <property type="match status" value="1"/>
</dbReference>
<dbReference type="Proteomes" id="UP001501495">
    <property type="component" value="Unassembled WGS sequence"/>
</dbReference>
<evidence type="ECO:0000259" key="7">
    <source>
        <dbReference type="Pfam" id="PF04545"/>
    </source>
</evidence>
<dbReference type="Pfam" id="PF04542">
    <property type="entry name" value="Sigma70_r2"/>
    <property type="match status" value="1"/>
</dbReference>
<gene>
    <name evidence="8" type="primary">sigF</name>
    <name evidence="8" type="ORF">GCM10022215_12700</name>
</gene>
<feature type="domain" description="RNA polymerase sigma-70 region 4" evidence="7">
    <location>
        <begin position="212"/>
        <end position="260"/>
    </location>
</feature>
<name>A0ABP7XHN7_9ACTN</name>
<dbReference type="RefSeq" id="WP_344732433.1">
    <property type="nucleotide sequence ID" value="NZ_BAAAZH010000010.1"/>
</dbReference>
<dbReference type="SUPFAM" id="SSF88946">
    <property type="entry name" value="Sigma2 domain of RNA polymerase sigma factors"/>
    <property type="match status" value="1"/>
</dbReference>
<evidence type="ECO:0000256" key="4">
    <source>
        <dbReference type="ARBA" id="ARBA00023163"/>
    </source>
</evidence>
<reference evidence="9" key="1">
    <citation type="journal article" date="2019" name="Int. J. Syst. Evol. Microbiol.">
        <title>The Global Catalogue of Microorganisms (GCM) 10K type strain sequencing project: providing services to taxonomists for standard genome sequencing and annotation.</title>
        <authorList>
            <consortium name="The Broad Institute Genomics Platform"/>
            <consortium name="The Broad Institute Genome Sequencing Center for Infectious Disease"/>
            <person name="Wu L."/>
            <person name="Ma J."/>
        </authorList>
    </citation>
    <scope>NUCLEOTIDE SEQUENCE [LARGE SCALE GENOMIC DNA]</scope>
    <source>
        <strain evidence="9">JCM 16703</strain>
    </source>
</reference>
<evidence type="ECO:0000256" key="3">
    <source>
        <dbReference type="ARBA" id="ARBA00023125"/>
    </source>
</evidence>
<dbReference type="SUPFAM" id="SSF88659">
    <property type="entry name" value="Sigma3 and sigma4 domains of RNA polymerase sigma factors"/>
    <property type="match status" value="2"/>
</dbReference>
<keyword evidence="3" id="KW-0238">DNA-binding</keyword>
<dbReference type="InterPro" id="IPR007630">
    <property type="entry name" value="RNA_pol_sigma70_r4"/>
</dbReference>
<dbReference type="EMBL" id="BAAAZH010000010">
    <property type="protein sequence ID" value="GAA4114548.1"/>
    <property type="molecule type" value="Genomic_DNA"/>
</dbReference>
<keyword evidence="9" id="KW-1185">Reference proteome</keyword>
<comment type="caution">
    <text evidence="8">The sequence shown here is derived from an EMBL/GenBank/DDBJ whole genome shotgun (WGS) entry which is preliminary data.</text>
</comment>
<protein>
    <submittedName>
        <fullName evidence="8">RNA polymerase sigma factor SigF</fullName>
    </submittedName>
</protein>
<dbReference type="InterPro" id="IPR013325">
    <property type="entry name" value="RNA_pol_sigma_r2"/>
</dbReference>
<keyword evidence="4" id="KW-0804">Transcription</keyword>
<dbReference type="PRINTS" id="PR00046">
    <property type="entry name" value="SIGMA70FCT"/>
</dbReference>
<dbReference type="InterPro" id="IPR014284">
    <property type="entry name" value="RNA_pol_sigma-70_dom"/>
</dbReference>
<dbReference type="InterPro" id="IPR000943">
    <property type="entry name" value="RNA_pol_sigma70"/>
</dbReference>
<dbReference type="Gene3D" id="1.20.140.160">
    <property type="match status" value="1"/>
</dbReference>
<keyword evidence="1" id="KW-0805">Transcription regulation</keyword>
<dbReference type="NCBIfam" id="TIGR02937">
    <property type="entry name" value="sigma70-ECF"/>
    <property type="match status" value="1"/>
</dbReference>
<feature type="domain" description="RNA polymerase sigma-70 region 3" evidence="5">
    <location>
        <begin position="129"/>
        <end position="204"/>
    </location>
</feature>
<evidence type="ECO:0000256" key="2">
    <source>
        <dbReference type="ARBA" id="ARBA00023082"/>
    </source>
</evidence>
<keyword evidence="2" id="KW-0731">Sigma factor</keyword>
<dbReference type="InterPro" id="IPR007627">
    <property type="entry name" value="RNA_pol_sigma70_r2"/>
</dbReference>
<evidence type="ECO:0000259" key="5">
    <source>
        <dbReference type="Pfam" id="PF04539"/>
    </source>
</evidence>
<dbReference type="Pfam" id="PF04545">
    <property type="entry name" value="Sigma70_r4"/>
    <property type="match status" value="1"/>
</dbReference>
<dbReference type="InterPro" id="IPR013324">
    <property type="entry name" value="RNA_pol_sigma_r3/r4-like"/>
</dbReference>
<evidence type="ECO:0000313" key="9">
    <source>
        <dbReference type="Proteomes" id="UP001501495"/>
    </source>
</evidence>